<protein>
    <submittedName>
        <fullName evidence="1">Uncharacterized protein</fullName>
    </submittedName>
</protein>
<dbReference type="EMBL" id="BBML01000006">
    <property type="protein sequence ID" value="GAK97468.1"/>
    <property type="molecule type" value="Genomic_DNA"/>
</dbReference>
<organism evidence="1 2">
    <name type="scientific">Nonlabens tegetincola</name>
    <dbReference type="NCBI Taxonomy" id="323273"/>
    <lineage>
        <taxon>Bacteria</taxon>
        <taxon>Pseudomonadati</taxon>
        <taxon>Bacteroidota</taxon>
        <taxon>Flavobacteriia</taxon>
        <taxon>Flavobacteriales</taxon>
        <taxon>Flavobacteriaceae</taxon>
        <taxon>Nonlabens</taxon>
    </lineage>
</organism>
<proteinExistence type="predicted"/>
<evidence type="ECO:0000313" key="2">
    <source>
        <dbReference type="Proteomes" id="UP000029221"/>
    </source>
</evidence>
<dbReference type="Proteomes" id="UP000029221">
    <property type="component" value="Unassembled WGS sequence"/>
</dbReference>
<sequence>MSILKKYNKHLLQRGFNGPISFNQTYKLGHIITFDRRSGFEVVGHISNNHFRLSDFTAVTKSGVSEVDIDFGTETGVNIEAKITGDAQIPNSRLSVEDTGLVIEFENKASYLLKTAETKVHFIENVAELGDKVNKLYKDRKWNRNWFIITQLIEADRATLLISKSRNSKIELKAKGSLDSISEDDLVSADVSFTALSKKEMNTTIIGKKGPYFPLFKANGIRVRRLFPQPVGSPFEHINKVNSMNAFTIADLEKEKPEFELVFEEYNFSDELIEDDDTYLT</sequence>
<keyword evidence="2" id="KW-1185">Reference proteome</keyword>
<name>A0A090Q6W5_9FLAO</name>
<dbReference type="AlphaFoldDB" id="A0A090Q6W5"/>
<gene>
    <name evidence="1" type="ORF">JCM19294_4</name>
</gene>
<comment type="caution">
    <text evidence="1">The sequence shown here is derived from an EMBL/GenBank/DDBJ whole genome shotgun (WGS) entry which is preliminary data.</text>
</comment>
<accession>A0A090Q6W5</accession>
<evidence type="ECO:0000313" key="1">
    <source>
        <dbReference type="EMBL" id="GAK97468.1"/>
    </source>
</evidence>
<dbReference type="RefSeq" id="WP_042279126.1">
    <property type="nucleotide sequence ID" value="NZ_BBML01000006.1"/>
</dbReference>
<reference evidence="1" key="1">
    <citation type="journal article" date="2014" name="Genome Announc.">
        <title>Draft Genome Sequences of Marine Flavobacterium Nonlabens Strains NR17, NR24, NR27, NR32, NR33, and Ara13.</title>
        <authorList>
            <person name="Nakanishi M."/>
            <person name="Meirelles P."/>
            <person name="Suzuki R."/>
            <person name="Takatani N."/>
            <person name="Mino S."/>
            <person name="Suda W."/>
            <person name="Oshima K."/>
            <person name="Hattori M."/>
            <person name="Ohkuma M."/>
            <person name="Hosokawa M."/>
            <person name="Miyashita K."/>
            <person name="Thompson F.L."/>
            <person name="Niwa A."/>
            <person name="Sawabe T."/>
            <person name="Sawabe T."/>
        </authorList>
    </citation>
    <scope>NUCLEOTIDE SEQUENCE [LARGE SCALE GENOMIC DNA]</scope>
    <source>
        <strain evidence="1">JCM 19294</strain>
    </source>
</reference>